<dbReference type="AlphaFoldDB" id="A0A8S8XER8"/>
<dbReference type="InterPro" id="IPR017871">
    <property type="entry name" value="ABC_transporter-like_CS"/>
</dbReference>
<dbReference type="PROSITE" id="PS50893">
    <property type="entry name" value="ABC_TRANSPORTER_2"/>
    <property type="match status" value="1"/>
</dbReference>
<dbReference type="Gene3D" id="3.40.50.300">
    <property type="entry name" value="P-loop containing nucleotide triphosphate hydrolases"/>
    <property type="match status" value="1"/>
</dbReference>
<comment type="caution">
    <text evidence="6">The sequence shown here is derived from an EMBL/GenBank/DDBJ whole genome shotgun (WGS) entry which is preliminary data.</text>
</comment>
<feature type="domain" description="ABC transporter" evidence="5">
    <location>
        <begin position="2"/>
        <end position="224"/>
    </location>
</feature>
<evidence type="ECO:0000256" key="3">
    <source>
        <dbReference type="ARBA" id="ARBA00022741"/>
    </source>
</evidence>
<dbReference type="SMART" id="SM00382">
    <property type="entry name" value="AAA"/>
    <property type="match status" value="1"/>
</dbReference>
<dbReference type="GO" id="GO:0016887">
    <property type="term" value="F:ATP hydrolysis activity"/>
    <property type="evidence" value="ECO:0007669"/>
    <property type="project" value="InterPro"/>
</dbReference>
<comment type="similarity">
    <text evidence="1">Belongs to the ABC transporter superfamily.</text>
</comment>
<dbReference type="InterPro" id="IPR027417">
    <property type="entry name" value="P-loop_NTPase"/>
</dbReference>
<keyword evidence="2" id="KW-0813">Transport</keyword>
<dbReference type="PANTHER" id="PTHR42788:SF19">
    <property type="entry name" value="ALIPHATIC SULFONATES IMPORT ATP-BINDING PROTEIN SSUB 2"/>
    <property type="match status" value="1"/>
</dbReference>
<keyword evidence="4 6" id="KW-0067">ATP-binding</keyword>
<evidence type="ECO:0000256" key="2">
    <source>
        <dbReference type="ARBA" id="ARBA00022448"/>
    </source>
</evidence>
<dbReference type="Pfam" id="PF00005">
    <property type="entry name" value="ABC_tran"/>
    <property type="match status" value="1"/>
</dbReference>
<keyword evidence="7" id="KW-1185">Reference proteome</keyword>
<dbReference type="InterPro" id="IPR050166">
    <property type="entry name" value="ABC_transporter_ATP-bind"/>
</dbReference>
<evidence type="ECO:0000256" key="1">
    <source>
        <dbReference type="ARBA" id="ARBA00005417"/>
    </source>
</evidence>
<protein>
    <submittedName>
        <fullName evidence="6">Nitrate/sulfonate/bicarbonate ABC transporter ATP-binding protein</fullName>
    </submittedName>
</protein>
<evidence type="ECO:0000256" key="4">
    <source>
        <dbReference type="ARBA" id="ARBA00022840"/>
    </source>
</evidence>
<accession>A0A8S8XER8</accession>
<name>A0A8S8XER8_9PROT</name>
<dbReference type="SUPFAM" id="SSF52540">
    <property type="entry name" value="P-loop containing nucleoside triphosphate hydrolases"/>
    <property type="match status" value="1"/>
</dbReference>
<dbReference type="PROSITE" id="PS00211">
    <property type="entry name" value="ABC_TRANSPORTER_1"/>
    <property type="match status" value="1"/>
</dbReference>
<dbReference type="RefSeq" id="WP_420244462.1">
    <property type="nucleotide sequence ID" value="NZ_BOPV01000001.1"/>
</dbReference>
<sequence>MLSLRDVALTYRNGVRALDGVSLDVADGAFVALLGPSGCGKSTLLRLIAGLEKPSRGSVSGAENTSVGFVFQDPTLMPWADALTNARLALDLAHMPRLEADARARDALHAVGLRGFETALPAELSGGMRMRVSLARALAPEPRLLLLDEPFAALDEITRFKLNDDLRTIWMQRKCTVLFVTHSVFESAYLATRVAVMTARPGRIASQRDVDLPASRSVATRTEPAYAALARALSGDLEQATAQ</sequence>
<organism evidence="6 7">
    <name type="scientific">Roseiterribacter gracilis</name>
    <dbReference type="NCBI Taxonomy" id="2812848"/>
    <lineage>
        <taxon>Bacteria</taxon>
        <taxon>Pseudomonadati</taxon>
        <taxon>Pseudomonadota</taxon>
        <taxon>Alphaproteobacteria</taxon>
        <taxon>Rhodospirillales</taxon>
        <taxon>Roseiterribacteraceae</taxon>
        <taxon>Roseiterribacter</taxon>
    </lineage>
</organism>
<evidence type="ECO:0000313" key="6">
    <source>
        <dbReference type="EMBL" id="GIL41114.1"/>
    </source>
</evidence>
<evidence type="ECO:0000259" key="5">
    <source>
        <dbReference type="PROSITE" id="PS50893"/>
    </source>
</evidence>
<dbReference type="PANTHER" id="PTHR42788">
    <property type="entry name" value="TAURINE IMPORT ATP-BINDING PROTEIN-RELATED"/>
    <property type="match status" value="1"/>
</dbReference>
<gene>
    <name evidence="6" type="ORF">TMPK1_33510</name>
</gene>
<dbReference type="GO" id="GO:0005524">
    <property type="term" value="F:ATP binding"/>
    <property type="evidence" value="ECO:0007669"/>
    <property type="project" value="UniProtKB-KW"/>
</dbReference>
<evidence type="ECO:0000313" key="7">
    <source>
        <dbReference type="Proteomes" id="UP000681075"/>
    </source>
</evidence>
<dbReference type="EMBL" id="BOPV01000001">
    <property type="protein sequence ID" value="GIL41114.1"/>
    <property type="molecule type" value="Genomic_DNA"/>
</dbReference>
<dbReference type="InterPro" id="IPR003593">
    <property type="entry name" value="AAA+_ATPase"/>
</dbReference>
<dbReference type="Proteomes" id="UP000681075">
    <property type="component" value="Unassembled WGS sequence"/>
</dbReference>
<proteinExistence type="inferred from homology"/>
<reference evidence="6" key="1">
    <citation type="submission" date="2021-02" db="EMBL/GenBank/DDBJ databases">
        <title>Genome sequence of Rhodospirillales sp. strain TMPK1 isolated from soil.</title>
        <authorList>
            <person name="Nakai R."/>
            <person name="Kusada H."/>
            <person name="Tamaki H."/>
        </authorList>
    </citation>
    <scope>NUCLEOTIDE SEQUENCE</scope>
    <source>
        <strain evidence="6">TMPK1</strain>
    </source>
</reference>
<dbReference type="InterPro" id="IPR003439">
    <property type="entry name" value="ABC_transporter-like_ATP-bd"/>
</dbReference>
<keyword evidence="3" id="KW-0547">Nucleotide-binding</keyword>
<dbReference type="CDD" id="cd03293">
    <property type="entry name" value="ABC_NrtD_SsuB_transporters"/>
    <property type="match status" value="1"/>
</dbReference>